<dbReference type="InterPro" id="IPR002514">
    <property type="entry name" value="Transposase_8"/>
</dbReference>
<dbReference type="Proteomes" id="UP000177594">
    <property type="component" value="Unassembled WGS sequence"/>
</dbReference>
<dbReference type="InterPro" id="IPR009057">
    <property type="entry name" value="Homeodomain-like_sf"/>
</dbReference>
<dbReference type="SUPFAM" id="SSF46689">
    <property type="entry name" value="Homeodomain-like"/>
    <property type="match status" value="1"/>
</dbReference>
<comment type="caution">
    <text evidence="1">The sequence shown here is derived from an EMBL/GenBank/DDBJ whole genome shotgun (WGS) entry which is preliminary data.</text>
</comment>
<protein>
    <recommendedName>
        <fullName evidence="3">HTH psq-type domain-containing protein</fullName>
    </recommendedName>
</protein>
<dbReference type="GO" id="GO:0004803">
    <property type="term" value="F:transposase activity"/>
    <property type="evidence" value="ECO:0007669"/>
    <property type="project" value="InterPro"/>
</dbReference>
<sequence length="86" mass="9615">MSKTNKYVSADIKKQILKRLRNDGIPVAQLADEHGLSGRTIYGWLSKGASAAPTWLELNKLKKENQALKELIGVLTYEKTMAQKKS</sequence>
<proteinExistence type="predicted"/>
<evidence type="ECO:0000313" key="2">
    <source>
        <dbReference type="Proteomes" id="UP000177594"/>
    </source>
</evidence>
<dbReference type="GO" id="GO:0003677">
    <property type="term" value="F:DNA binding"/>
    <property type="evidence" value="ECO:0007669"/>
    <property type="project" value="InterPro"/>
</dbReference>
<accession>A0A1F8EFZ1</accession>
<dbReference type="Pfam" id="PF01527">
    <property type="entry name" value="HTH_Tnp_1"/>
    <property type="match status" value="1"/>
</dbReference>
<name>A0A1F8EFZ1_9BACT</name>
<evidence type="ECO:0008006" key="3">
    <source>
        <dbReference type="Google" id="ProtNLM"/>
    </source>
</evidence>
<organism evidence="1 2">
    <name type="scientific">Candidatus Yanofskybacteria bacterium RIFCSPHIGHO2_01_FULL_39_8b</name>
    <dbReference type="NCBI Taxonomy" id="1802659"/>
    <lineage>
        <taxon>Bacteria</taxon>
        <taxon>Candidatus Yanofskyibacteriota</taxon>
    </lineage>
</organism>
<dbReference type="AlphaFoldDB" id="A0A1F8EFZ1"/>
<gene>
    <name evidence="1" type="ORF">A2817_00900</name>
</gene>
<evidence type="ECO:0000313" key="1">
    <source>
        <dbReference type="EMBL" id="OGM99760.1"/>
    </source>
</evidence>
<dbReference type="GO" id="GO:0006313">
    <property type="term" value="P:DNA transposition"/>
    <property type="evidence" value="ECO:0007669"/>
    <property type="project" value="InterPro"/>
</dbReference>
<reference evidence="1 2" key="1">
    <citation type="journal article" date="2016" name="Nat. Commun.">
        <title>Thousands of microbial genomes shed light on interconnected biogeochemical processes in an aquifer system.</title>
        <authorList>
            <person name="Anantharaman K."/>
            <person name="Brown C.T."/>
            <person name="Hug L.A."/>
            <person name="Sharon I."/>
            <person name="Castelle C.J."/>
            <person name="Probst A.J."/>
            <person name="Thomas B.C."/>
            <person name="Singh A."/>
            <person name="Wilkins M.J."/>
            <person name="Karaoz U."/>
            <person name="Brodie E.L."/>
            <person name="Williams K.H."/>
            <person name="Hubbard S.S."/>
            <person name="Banfield J.F."/>
        </authorList>
    </citation>
    <scope>NUCLEOTIDE SEQUENCE [LARGE SCALE GENOMIC DNA]</scope>
</reference>
<dbReference type="EMBL" id="MGIZ01000010">
    <property type="protein sequence ID" value="OGM99760.1"/>
    <property type="molecule type" value="Genomic_DNA"/>
</dbReference>